<feature type="chain" id="PRO_5046058181" description="PE-PGRS family protein" evidence="1">
    <location>
        <begin position="26"/>
        <end position="281"/>
    </location>
</feature>
<reference evidence="2 3" key="1">
    <citation type="submission" date="2023-08" db="EMBL/GenBank/DDBJ databases">
        <authorList>
            <person name="Folkvardsen B D."/>
            <person name="Norman A."/>
        </authorList>
    </citation>
    <scope>NUCLEOTIDE SEQUENCE [LARGE SCALE GENOMIC DNA]</scope>
    <source>
        <strain evidence="2 3">Mu0102</strain>
    </source>
</reference>
<keyword evidence="3" id="KW-1185">Reference proteome</keyword>
<accession>A0ABM9LD70</accession>
<name>A0ABM9LD70_9MYCO</name>
<feature type="signal peptide" evidence="1">
    <location>
        <begin position="1"/>
        <end position="25"/>
    </location>
</feature>
<protein>
    <recommendedName>
        <fullName evidence="4">PE-PGRS family protein</fullName>
    </recommendedName>
</protein>
<dbReference type="EMBL" id="OY726398">
    <property type="protein sequence ID" value="CAJ1497040.1"/>
    <property type="molecule type" value="Genomic_DNA"/>
</dbReference>
<proteinExistence type="predicted"/>
<keyword evidence="1" id="KW-0732">Signal</keyword>
<evidence type="ECO:0000313" key="3">
    <source>
        <dbReference type="Proteomes" id="UP001190464"/>
    </source>
</evidence>
<dbReference type="RefSeq" id="WP_308485355.1">
    <property type="nucleotide sequence ID" value="NZ_OY726398.1"/>
</dbReference>
<organism evidence="2 3">
    <name type="scientific">[Mycobacterium] holstebronense</name>
    <dbReference type="NCBI Taxonomy" id="3064288"/>
    <lineage>
        <taxon>Bacteria</taxon>
        <taxon>Bacillati</taxon>
        <taxon>Actinomycetota</taxon>
        <taxon>Actinomycetes</taxon>
        <taxon>Mycobacteriales</taxon>
        <taxon>Mycobacteriaceae</taxon>
        <taxon>Mycolicibacterium</taxon>
    </lineage>
</organism>
<evidence type="ECO:0000256" key="1">
    <source>
        <dbReference type="SAM" id="SignalP"/>
    </source>
</evidence>
<sequence length="281" mass="29625">MQIHKNLCAYATMGVALVGAGAIMTAPGAVPGAAVNTVAAKVALTSLGWQDVEFATPDGWTTFDTAALAQAYADETIATTLSTGQTAVEWAGWLDPFFSMAGISGLGDWVSDRYDLFTEIVAPGWDPLDWFAGFFESVANDPNVLFGPMADIDLGWMYGLLGISGEDGDQLNALMELASGYAGGMLTWELMGLYAVVPGAINAVVDGIVTLDELFPEEGSQLDLLSNLAGESMMNWMTSTEETLSNSMENAVSILENAPGVQWILDIIDQLSGGAGVELPF</sequence>
<evidence type="ECO:0000313" key="2">
    <source>
        <dbReference type="EMBL" id="CAJ1497040.1"/>
    </source>
</evidence>
<evidence type="ECO:0008006" key="4">
    <source>
        <dbReference type="Google" id="ProtNLM"/>
    </source>
</evidence>
<gene>
    <name evidence="2" type="ORF">MU0102_000368</name>
</gene>
<dbReference type="Proteomes" id="UP001190464">
    <property type="component" value="Chromosome"/>
</dbReference>